<organism evidence="1 2">
    <name type="scientific">Mauremys mutica</name>
    <name type="common">yellowpond turtle</name>
    <dbReference type="NCBI Taxonomy" id="74926"/>
    <lineage>
        <taxon>Eukaryota</taxon>
        <taxon>Metazoa</taxon>
        <taxon>Chordata</taxon>
        <taxon>Craniata</taxon>
        <taxon>Vertebrata</taxon>
        <taxon>Euteleostomi</taxon>
        <taxon>Archelosauria</taxon>
        <taxon>Testudinata</taxon>
        <taxon>Testudines</taxon>
        <taxon>Cryptodira</taxon>
        <taxon>Durocryptodira</taxon>
        <taxon>Testudinoidea</taxon>
        <taxon>Geoemydidae</taxon>
        <taxon>Geoemydinae</taxon>
        <taxon>Mauremys</taxon>
    </lineage>
</organism>
<evidence type="ECO:0000313" key="1">
    <source>
        <dbReference type="EMBL" id="KAH1174415.1"/>
    </source>
</evidence>
<evidence type="ECO:0000313" key="2">
    <source>
        <dbReference type="Proteomes" id="UP000827986"/>
    </source>
</evidence>
<keyword evidence="2" id="KW-1185">Reference proteome</keyword>
<dbReference type="AlphaFoldDB" id="A0A9D3X836"/>
<sequence>MLPFLSKKLGLKWDSCLLPWPLQVRVQISAWVTSVDEFGGFLTTKETADQHVHARDWAKNSGAGWRALLWDDCRAQDRGLLEELPGCLWGSPLIFLSSRFINNVMRQDGRPSVSWTPRVTKAKGWRSHFLLEGPTIERSCHETAFPASPCLVPGWPCRPAKKEIAIHS</sequence>
<proteinExistence type="predicted"/>
<dbReference type="EMBL" id="JAHDVG010000480">
    <property type="protein sequence ID" value="KAH1174415.1"/>
    <property type="molecule type" value="Genomic_DNA"/>
</dbReference>
<name>A0A9D3X836_9SAUR</name>
<protein>
    <submittedName>
        <fullName evidence="1">Uncharacterized protein</fullName>
    </submittedName>
</protein>
<comment type="caution">
    <text evidence="1">The sequence shown here is derived from an EMBL/GenBank/DDBJ whole genome shotgun (WGS) entry which is preliminary data.</text>
</comment>
<reference evidence="1" key="1">
    <citation type="submission" date="2021-09" db="EMBL/GenBank/DDBJ databases">
        <title>The genome of Mauremys mutica provides insights into the evolution of semi-aquatic lifestyle.</title>
        <authorList>
            <person name="Gong S."/>
            <person name="Gao Y."/>
        </authorList>
    </citation>
    <scope>NUCLEOTIDE SEQUENCE</scope>
    <source>
        <strain evidence="1">MM-2020</strain>
        <tissue evidence="1">Muscle</tissue>
    </source>
</reference>
<gene>
    <name evidence="1" type="ORF">KIL84_002559</name>
</gene>
<dbReference type="Proteomes" id="UP000827986">
    <property type="component" value="Unassembled WGS sequence"/>
</dbReference>
<accession>A0A9D3X836</accession>